<reference evidence="2" key="1">
    <citation type="submission" date="2020-01" db="EMBL/GenBank/DDBJ databases">
        <title>Development of genomics and gene disruption for Polysphondylium violaceum indicates a role for the polyketide synthase stlB in stalk morphogenesis.</title>
        <authorList>
            <person name="Narita B."/>
            <person name="Kawabe Y."/>
            <person name="Kin K."/>
            <person name="Saito T."/>
            <person name="Gibbs R."/>
            <person name="Kuspa A."/>
            <person name="Muzny D."/>
            <person name="Queller D."/>
            <person name="Richards S."/>
            <person name="Strassman J."/>
            <person name="Sucgang R."/>
            <person name="Worley K."/>
            <person name="Schaap P."/>
        </authorList>
    </citation>
    <scope>NUCLEOTIDE SEQUENCE</scope>
    <source>
        <strain evidence="2">QSvi11</strain>
    </source>
</reference>
<dbReference type="AlphaFoldDB" id="A0A8J4PZQ7"/>
<evidence type="ECO:0000313" key="3">
    <source>
        <dbReference type="Proteomes" id="UP000695562"/>
    </source>
</evidence>
<name>A0A8J4PZQ7_9MYCE</name>
<accession>A0A8J4PZQ7</accession>
<feature type="compositionally biased region" description="Low complexity" evidence="1">
    <location>
        <begin position="191"/>
        <end position="208"/>
    </location>
</feature>
<proteinExistence type="predicted"/>
<sequence length="326" mass="38670">MDYIYQDDVLPIFLKFNTTPVEAREDYEKKIVNVKKPNYLNGSKKKELAERYLEYIENQTDKFLIEESNFNFSVIPVMYLDQPPSSMPEIDRNLKTVRKYMDDLSFTNNNINNNKNHNNNNNNNNSIPNQHNTMIYKRLIERLIDTVYKMIEIFKKESLYILYHDISKLEDQYSIDIYLQHPLIKVQNSISRSNNNQNNNSNNQNNNNKSASTTLISTMEIKNDFNFKEFKNSCLKVLNRLERKQTNLDLQCYKEIIKDISHLYTMQHYDKVFYSMDHSSISPDDPAVGVTGLVVNRLHRLENELKTIQQHWNGTMLNSHNLVYKR</sequence>
<feature type="region of interest" description="Disordered" evidence="1">
    <location>
        <begin position="191"/>
        <end position="210"/>
    </location>
</feature>
<comment type="caution">
    <text evidence="2">The sequence shown here is derived from an EMBL/GenBank/DDBJ whole genome shotgun (WGS) entry which is preliminary data.</text>
</comment>
<evidence type="ECO:0000256" key="1">
    <source>
        <dbReference type="SAM" id="MobiDB-lite"/>
    </source>
</evidence>
<gene>
    <name evidence="2" type="ORF">CYY_002701</name>
</gene>
<dbReference type="OrthoDB" id="21001at2759"/>
<evidence type="ECO:0000313" key="2">
    <source>
        <dbReference type="EMBL" id="KAF2075994.1"/>
    </source>
</evidence>
<dbReference type="EMBL" id="AJWJ01000077">
    <property type="protein sequence ID" value="KAF2075994.1"/>
    <property type="molecule type" value="Genomic_DNA"/>
</dbReference>
<organism evidence="2 3">
    <name type="scientific">Polysphondylium violaceum</name>
    <dbReference type="NCBI Taxonomy" id="133409"/>
    <lineage>
        <taxon>Eukaryota</taxon>
        <taxon>Amoebozoa</taxon>
        <taxon>Evosea</taxon>
        <taxon>Eumycetozoa</taxon>
        <taxon>Dictyostelia</taxon>
        <taxon>Dictyosteliales</taxon>
        <taxon>Dictyosteliaceae</taxon>
        <taxon>Polysphondylium</taxon>
    </lineage>
</organism>
<dbReference type="Proteomes" id="UP000695562">
    <property type="component" value="Unassembled WGS sequence"/>
</dbReference>
<protein>
    <submittedName>
        <fullName evidence="2">Uncharacterized protein</fullName>
    </submittedName>
</protein>
<feature type="region of interest" description="Disordered" evidence="1">
    <location>
        <begin position="108"/>
        <end position="129"/>
    </location>
</feature>
<keyword evidence="3" id="KW-1185">Reference proteome</keyword>